<feature type="coiled-coil region" evidence="9">
    <location>
        <begin position="38"/>
        <end position="79"/>
    </location>
</feature>
<feature type="binding site" evidence="9">
    <location>
        <position position="349"/>
    </location>
    <ligand>
        <name>ATP</name>
        <dbReference type="ChEBI" id="CHEBI:30616"/>
    </ligand>
</feature>
<dbReference type="SMART" id="SM00382">
    <property type="entry name" value="AAA"/>
    <property type="match status" value="1"/>
</dbReference>
<dbReference type="Pfam" id="PF17862">
    <property type="entry name" value="AAA_lid_3"/>
    <property type="match status" value="1"/>
</dbReference>
<reference evidence="12" key="2">
    <citation type="journal article" date="2020" name="mSystems">
        <title>Genome- and Community-Level Interaction Insights into Carbon Utilization and Element Cycling Functions of Hydrothermarchaeota in Hydrothermal Sediment.</title>
        <authorList>
            <person name="Zhou Z."/>
            <person name="Liu Y."/>
            <person name="Xu W."/>
            <person name="Pan J."/>
            <person name="Luo Z.H."/>
            <person name="Li M."/>
        </authorList>
    </citation>
    <scope>NUCLEOTIDE SEQUENCE [LARGE SCALE GENOMIC DNA]</scope>
    <source>
        <strain evidence="12">HyVt-185</strain>
        <strain evidence="13">HyVt-386</strain>
    </source>
</reference>
<dbReference type="AlphaFoldDB" id="A0A1F2P4R5"/>
<dbReference type="CDD" id="cd19502">
    <property type="entry name" value="RecA-like_PAN_like"/>
    <property type="match status" value="1"/>
</dbReference>
<sequence>MGTSGAFSKSDRGDTNEIDLKKKDKECDEFSKYLLDRMRQLEEYNTRLKEETRKIESEKKFAESQKVKYEREVRRLRSEIERMKAPPLLVGTVIETLEGDKVLIKSSAGPHFVVNVSTFIKKGEIYPGAQVALNQQSLAVVNVLPSPKDPLVHGMEIIETPTVGYEDIGGLETQIEELRETVELPLVAPERFERIGIEPPKGVLLIGPPGCGKTLLAKAVARETNATFIRIVGSELVQKYIGEGARLVREIFLLAKEKAPSIIFIDEIDAIGAKRIDTGTSGDREVQRTLMQLLAEMDGFDPRGDVKLLAATNRHDILDPALLRPGRFDRIITVPVPTFDARVDILRIHTRKMQIAEDVSLERLAALTPDATGADLKAIVMEAGMFAVKYGRDKVEWRDFERAIDKVMNASSRPSLQPKDSSVMFA</sequence>
<dbReference type="Proteomes" id="UP000885936">
    <property type="component" value="Unassembled WGS sequence"/>
</dbReference>
<dbReference type="Gene3D" id="1.10.8.60">
    <property type="match status" value="1"/>
</dbReference>
<evidence type="ECO:0000256" key="2">
    <source>
        <dbReference type="ARBA" id="ARBA00006914"/>
    </source>
</evidence>
<evidence type="ECO:0000256" key="4">
    <source>
        <dbReference type="ARBA" id="ARBA00022741"/>
    </source>
</evidence>
<proteinExistence type="inferred from homology"/>
<dbReference type="InterPro" id="IPR012340">
    <property type="entry name" value="NA-bd_OB-fold"/>
</dbReference>
<keyword evidence="5 9" id="KW-0067">ATP-binding</keyword>
<organism evidence="14 15">
    <name type="scientific">Candidatus Syntropharchaeum butanivorans</name>
    <dbReference type="NCBI Taxonomy" id="1839936"/>
    <lineage>
        <taxon>Archaea</taxon>
        <taxon>Methanobacteriati</taxon>
        <taxon>Methanobacteriota</taxon>
        <taxon>Stenosarchaea group</taxon>
        <taxon>Methanomicrobia</taxon>
        <taxon>Methanosarcinales</taxon>
        <taxon>ANME-2 cluster</taxon>
        <taxon>Candidatus Syntropharchaeum</taxon>
    </lineage>
</organism>
<evidence type="ECO:0000256" key="1">
    <source>
        <dbReference type="ARBA" id="ARBA00004496"/>
    </source>
</evidence>
<dbReference type="EMBL" id="LYOR01000003">
    <property type="protein sequence ID" value="OFV66184.1"/>
    <property type="molecule type" value="Genomic_DNA"/>
</dbReference>
<dbReference type="InterPro" id="IPR003960">
    <property type="entry name" value="ATPase_AAA_CS"/>
</dbReference>
<keyword evidence="15" id="KW-1185">Reference proteome</keyword>
<dbReference type="InterPro" id="IPR032501">
    <property type="entry name" value="Prot_ATP_ID_OB_2nd"/>
</dbReference>
<protein>
    <recommendedName>
        <fullName evidence="9">Proteasome-activating nucleotidase</fullName>
        <shortName evidence="9">PAN</shortName>
    </recommendedName>
    <alternativeName>
        <fullName evidence="9">Proteasomal ATPase</fullName>
    </alternativeName>
    <alternativeName>
        <fullName evidence="9">Proteasome regulatory ATPase</fullName>
    </alternativeName>
    <alternativeName>
        <fullName evidence="9">Proteasome regulatory particle</fullName>
    </alternativeName>
</protein>
<dbReference type="NCBIfam" id="TIGR01242">
    <property type="entry name" value="proteasome-activating nucleotidase"/>
    <property type="match status" value="1"/>
</dbReference>
<dbReference type="EMBL" id="DQZR01000174">
    <property type="protein sequence ID" value="HDM36405.1"/>
    <property type="molecule type" value="Genomic_DNA"/>
</dbReference>
<keyword evidence="3 9" id="KW-0963">Cytoplasm</keyword>
<dbReference type="GO" id="GO:0005737">
    <property type="term" value="C:cytoplasm"/>
    <property type="evidence" value="ECO:0007669"/>
    <property type="project" value="UniProtKB-SubCell"/>
</dbReference>
<dbReference type="GO" id="GO:0043335">
    <property type="term" value="P:protein unfolding"/>
    <property type="evidence" value="ECO:0007669"/>
    <property type="project" value="UniProtKB-UniRule"/>
</dbReference>
<dbReference type="Gene3D" id="2.40.50.140">
    <property type="entry name" value="Nucleic acid-binding proteins"/>
    <property type="match status" value="1"/>
</dbReference>
<dbReference type="InterPro" id="IPR027417">
    <property type="entry name" value="P-loop_NTPase"/>
</dbReference>
<dbReference type="Pfam" id="PF00004">
    <property type="entry name" value="AAA"/>
    <property type="match status" value="1"/>
</dbReference>
<dbReference type="STRING" id="1839936.SBU_000726"/>
<evidence type="ECO:0000313" key="12">
    <source>
        <dbReference type="EMBL" id="HDM36405.1"/>
    </source>
</evidence>
<dbReference type="NCBIfam" id="NF003069">
    <property type="entry name" value="PRK03992.1"/>
    <property type="match status" value="1"/>
</dbReference>
<comment type="caution">
    <text evidence="14">The sequence shown here is derived from an EMBL/GenBank/DDBJ whole genome shotgun (WGS) entry which is preliminary data.</text>
</comment>
<dbReference type="Pfam" id="PF16450">
    <property type="entry name" value="Prot_ATP_ID_OB_C"/>
    <property type="match status" value="1"/>
</dbReference>
<evidence type="ECO:0000256" key="10">
    <source>
        <dbReference type="RuleBase" id="RU003651"/>
    </source>
</evidence>
<dbReference type="Proteomes" id="UP000885863">
    <property type="component" value="Unassembled WGS sequence"/>
</dbReference>
<dbReference type="EMBL" id="DRIE01000023">
    <property type="protein sequence ID" value="HEC56563.1"/>
    <property type="molecule type" value="Genomic_DNA"/>
</dbReference>
<dbReference type="Gene3D" id="3.40.50.300">
    <property type="entry name" value="P-loop containing nucleotide triphosphate hydrolases"/>
    <property type="match status" value="1"/>
</dbReference>
<comment type="domain">
    <text evidence="9">Consists of three main regions, an N-terminal coiled-coil domain that may assist in substrate recognition, an interdomain involved in PAN hexamerization, and a C-terminal ATPase domain of the AAA type.</text>
</comment>
<evidence type="ECO:0000259" key="11">
    <source>
        <dbReference type="SMART" id="SM00382"/>
    </source>
</evidence>
<dbReference type="Proteomes" id="UP000185779">
    <property type="component" value="Unassembled WGS sequence"/>
</dbReference>
<keyword evidence="7 9" id="KW-0175">Coiled coil</keyword>
<dbReference type="PATRIC" id="fig|1839936.3.peg.735"/>
<dbReference type="GO" id="GO:0022623">
    <property type="term" value="C:proteasome-activating nucleotidase complex"/>
    <property type="evidence" value="ECO:0007669"/>
    <property type="project" value="UniProtKB-UniRule"/>
</dbReference>
<evidence type="ECO:0000313" key="15">
    <source>
        <dbReference type="Proteomes" id="UP000185779"/>
    </source>
</evidence>
<keyword evidence="6 9" id="KW-0647">Proteasome</keyword>
<dbReference type="PROSITE" id="PS00674">
    <property type="entry name" value="AAA"/>
    <property type="match status" value="1"/>
</dbReference>
<comment type="similarity">
    <text evidence="2 9 10">Belongs to the AAA ATPase family.</text>
</comment>
<evidence type="ECO:0000256" key="5">
    <source>
        <dbReference type="ARBA" id="ARBA00022840"/>
    </source>
</evidence>
<gene>
    <name evidence="9" type="primary">pan</name>
    <name evidence="12" type="ORF">ENG09_04025</name>
    <name evidence="13" type="ORF">ENI32_01560</name>
    <name evidence="14" type="ORF">SBU_000726</name>
</gene>
<dbReference type="InterPro" id="IPR003593">
    <property type="entry name" value="AAA+_ATPase"/>
</dbReference>
<dbReference type="FunFam" id="3.40.50.300:FF:000033">
    <property type="entry name" value="26S protease regulatory subunit 6B"/>
    <property type="match status" value="1"/>
</dbReference>
<dbReference type="InterPro" id="IPR023501">
    <property type="entry name" value="Nucleotidase_PAN"/>
</dbReference>
<comment type="subcellular location">
    <subcellularLocation>
        <location evidence="1 9">Cytoplasm</location>
    </subcellularLocation>
</comment>
<evidence type="ECO:0000256" key="7">
    <source>
        <dbReference type="ARBA" id="ARBA00023054"/>
    </source>
</evidence>
<dbReference type="GO" id="GO:0010498">
    <property type="term" value="P:proteasomal protein catabolic process"/>
    <property type="evidence" value="ECO:0007669"/>
    <property type="project" value="UniProtKB-UniRule"/>
</dbReference>
<evidence type="ECO:0000256" key="3">
    <source>
        <dbReference type="ARBA" id="ARBA00022490"/>
    </source>
</evidence>
<dbReference type="PANTHER" id="PTHR23073">
    <property type="entry name" value="26S PROTEASOME REGULATORY SUBUNIT"/>
    <property type="match status" value="1"/>
</dbReference>
<comment type="function">
    <text evidence="9">ATPase which is responsible for recognizing, binding, unfolding and translocation of substrate proteins into the archaeal 20S proteasome core particle. Is essential for opening the gate of the 20S proteasome via an interaction with its C-terminus, thereby allowing substrate entry and access to the site of proteolysis. Thus, the C-termini of the proteasomal ATPase function like a 'key in a lock' to induce gate opening and therefore regulate proteolysis. Unfolding activity requires energy from ATP hydrolysis, whereas ATP binding alone promotes ATPase-20S proteasome association which triggers gate opening, and supports translocation of unfolded substrates.</text>
</comment>
<evidence type="ECO:0000256" key="6">
    <source>
        <dbReference type="ARBA" id="ARBA00022942"/>
    </source>
</evidence>
<keyword evidence="4 9" id="KW-0547">Nucleotide-binding</keyword>
<name>A0A1F2P4R5_9EURY</name>
<dbReference type="GO" id="GO:0016887">
    <property type="term" value="F:ATP hydrolysis activity"/>
    <property type="evidence" value="ECO:0007669"/>
    <property type="project" value="UniProtKB-UniRule"/>
</dbReference>
<feature type="domain" description="AAA+ ATPase" evidence="11">
    <location>
        <begin position="199"/>
        <end position="338"/>
    </location>
</feature>
<comment type="subunit">
    <text evidence="9">Homohexamer. The hexameric complex has a two-ring architecture resembling a top hat that caps the 20S proteasome core at one or both ends. Upon ATP-binding, the C-terminus of PAN interacts with the alpha-rings of the proteasome core by binding to the intersubunit pockets.</text>
</comment>
<dbReference type="InterPro" id="IPR003959">
    <property type="entry name" value="ATPase_AAA_core"/>
</dbReference>
<evidence type="ECO:0000256" key="9">
    <source>
        <dbReference type="HAMAP-Rule" id="MF_00553"/>
    </source>
</evidence>
<dbReference type="GO" id="GO:0005524">
    <property type="term" value="F:ATP binding"/>
    <property type="evidence" value="ECO:0007669"/>
    <property type="project" value="UniProtKB-UniRule"/>
</dbReference>
<reference evidence="14 15" key="1">
    <citation type="submission" date="2016-05" db="EMBL/GenBank/DDBJ databases">
        <title>Microbial consortia oxidize butane by reversing methanogenesis.</title>
        <authorList>
            <person name="Laso-Perez R."/>
            <person name="Richter M."/>
            <person name="Wegener G."/>
            <person name="Musat F."/>
        </authorList>
    </citation>
    <scope>NUCLEOTIDE SEQUENCE [LARGE SCALE GENOMIC DNA]</scope>
    <source>
        <strain evidence="14">BOX1</strain>
    </source>
</reference>
<keyword evidence="8 9" id="KW-0143">Chaperone</keyword>
<evidence type="ECO:0000313" key="13">
    <source>
        <dbReference type="EMBL" id="HEC56563.1"/>
    </source>
</evidence>
<dbReference type="HAMAP" id="MF_00553">
    <property type="entry name" value="PAN"/>
    <property type="match status" value="1"/>
</dbReference>
<evidence type="ECO:0000313" key="14">
    <source>
        <dbReference type="EMBL" id="OFV66184.1"/>
    </source>
</evidence>
<evidence type="ECO:0000256" key="8">
    <source>
        <dbReference type="ARBA" id="ARBA00023186"/>
    </source>
</evidence>
<dbReference type="InterPro" id="IPR041569">
    <property type="entry name" value="AAA_lid_3"/>
</dbReference>
<accession>A0A1F2P4R5</accession>
<feature type="binding site" evidence="9">
    <location>
        <begin position="210"/>
        <end position="215"/>
    </location>
    <ligand>
        <name>ATP</name>
        <dbReference type="ChEBI" id="CHEBI:30616"/>
    </ligand>
</feature>
<dbReference type="SUPFAM" id="SSF52540">
    <property type="entry name" value="P-loop containing nucleoside triphosphate hydrolases"/>
    <property type="match status" value="1"/>
</dbReference>
<dbReference type="InterPro" id="IPR050221">
    <property type="entry name" value="26S_Proteasome_ATPase"/>
</dbReference>